<protein>
    <submittedName>
        <fullName evidence="1">Recombinase RecA</fullName>
    </submittedName>
</protein>
<dbReference type="Proteomes" id="UP000237466">
    <property type="component" value="Unassembled WGS sequence"/>
</dbReference>
<dbReference type="PIRSF" id="PIRSF037290">
    <property type="entry name" value="UCP037290"/>
    <property type="match status" value="1"/>
</dbReference>
<dbReference type="RefSeq" id="WP_103200732.1">
    <property type="nucleotide sequence ID" value="NZ_JASMUA010000004.1"/>
</dbReference>
<sequence>MQNIIQTLKNQQLIWHANSTRCANESRYQTSGIDELDKLLGGGFPQHGVVEMESALGIGELRLLANYLKQQQDLIVLIHPPAVLNAAFWCNMDFPLANCLVIHSVSTKEALWAAEQCLKSGVCRTVILWQDEMEIHQVKRLQVASEQGGCVLFMFRPYQSHRLSLPLSLSLRLSPTEHGIHVELLKRRGGWGQGAVDIDYHSQYPQLTLVSQIPNHTVIPFPVAMQG</sequence>
<name>A0A2S3R0H3_VIBVL</name>
<organism evidence="1 2">
    <name type="scientific">Vibrio vulnificus</name>
    <dbReference type="NCBI Taxonomy" id="672"/>
    <lineage>
        <taxon>Bacteria</taxon>
        <taxon>Pseudomonadati</taxon>
        <taxon>Pseudomonadota</taxon>
        <taxon>Gammaproteobacteria</taxon>
        <taxon>Vibrionales</taxon>
        <taxon>Vibrionaceae</taxon>
        <taxon>Vibrio</taxon>
    </lineage>
</organism>
<evidence type="ECO:0000313" key="2">
    <source>
        <dbReference type="Proteomes" id="UP000237466"/>
    </source>
</evidence>
<comment type="caution">
    <text evidence="1">The sequence shown here is derived from an EMBL/GenBank/DDBJ whole genome shotgun (WGS) entry which is preliminary data.</text>
</comment>
<dbReference type="NCBIfam" id="NF033429">
    <property type="entry name" value="ImuA_translesion"/>
    <property type="match status" value="1"/>
</dbReference>
<gene>
    <name evidence="1" type="ORF">CRN52_15785</name>
</gene>
<dbReference type="Gene3D" id="3.40.50.300">
    <property type="entry name" value="P-loop containing nucleotide triphosphate hydrolases"/>
    <property type="match status" value="1"/>
</dbReference>
<accession>A0A2S3R0H3</accession>
<dbReference type="EMBL" id="PDGH01000112">
    <property type="protein sequence ID" value="POB45979.1"/>
    <property type="molecule type" value="Genomic_DNA"/>
</dbReference>
<dbReference type="SUPFAM" id="SSF52540">
    <property type="entry name" value="P-loop containing nucleoside triphosphate hydrolases"/>
    <property type="match status" value="1"/>
</dbReference>
<dbReference type="InterPro" id="IPR047610">
    <property type="entry name" value="ImuA_translesion"/>
</dbReference>
<dbReference type="InterPro" id="IPR027417">
    <property type="entry name" value="P-loop_NTPase"/>
</dbReference>
<proteinExistence type="predicted"/>
<reference evidence="1 2" key="1">
    <citation type="journal article" date="2018" name="Front. Microbiol.">
        <title>Phylogeny of Vibrio vulnificus from the Analysis of the Core-Genome: Implications for Intra-Species Taxonomy.</title>
        <authorList>
            <person name="Roig F.J."/>
            <person name="Gonzalez-Candelas F."/>
            <person name="Sanjuan E."/>
            <person name="Fouz B."/>
            <person name="Feil E.J."/>
            <person name="Llorens C."/>
            <person name="Baker-Austin C."/>
            <person name="Oliver J.D."/>
            <person name="Danin-Poleg Y."/>
            <person name="Gibas C.J."/>
            <person name="Kashi Y."/>
            <person name="Gulig P.A."/>
            <person name="Morrison S.S."/>
            <person name="Amaro C."/>
        </authorList>
    </citation>
    <scope>NUCLEOTIDE SEQUENCE [LARGE SCALE GENOMIC DNA]</scope>
    <source>
        <strain evidence="1 2">CECT4608</strain>
    </source>
</reference>
<evidence type="ECO:0000313" key="1">
    <source>
        <dbReference type="EMBL" id="POB45979.1"/>
    </source>
</evidence>
<dbReference type="AlphaFoldDB" id="A0A2S3R0H3"/>
<dbReference type="InterPro" id="IPR017166">
    <property type="entry name" value="UCP037290"/>
</dbReference>